<evidence type="ECO:0000256" key="1">
    <source>
        <dbReference type="SAM" id="Phobius"/>
    </source>
</evidence>
<keyword evidence="1" id="KW-0472">Membrane</keyword>
<evidence type="ECO:0000313" key="3">
    <source>
        <dbReference type="Proteomes" id="UP000823486"/>
    </source>
</evidence>
<dbReference type="RefSeq" id="WP_204540781.1">
    <property type="nucleotide sequence ID" value="NZ_JAFBFI010000005.1"/>
</dbReference>
<keyword evidence="1" id="KW-0812">Transmembrane</keyword>
<organism evidence="2 3">
    <name type="scientific">Peribacillus deserti</name>
    <dbReference type="NCBI Taxonomy" id="673318"/>
    <lineage>
        <taxon>Bacteria</taxon>
        <taxon>Bacillati</taxon>
        <taxon>Bacillota</taxon>
        <taxon>Bacilli</taxon>
        <taxon>Bacillales</taxon>
        <taxon>Bacillaceae</taxon>
        <taxon>Peribacillus</taxon>
    </lineage>
</organism>
<reference evidence="2 3" key="1">
    <citation type="submission" date="2021-01" db="EMBL/GenBank/DDBJ databases">
        <title>Genomic Encyclopedia of Type Strains, Phase IV (KMG-IV): sequencing the most valuable type-strain genomes for metagenomic binning, comparative biology and taxonomic classification.</title>
        <authorList>
            <person name="Goeker M."/>
        </authorList>
    </citation>
    <scope>NUCLEOTIDE SEQUENCE [LARGE SCALE GENOMIC DNA]</scope>
    <source>
        <strain evidence="2 3">DSM 105482</strain>
    </source>
</reference>
<proteinExistence type="predicted"/>
<dbReference type="EMBL" id="JAFBFI010000005">
    <property type="protein sequence ID" value="MBM7692046.1"/>
    <property type="molecule type" value="Genomic_DNA"/>
</dbReference>
<gene>
    <name evidence="2" type="ORF">JOC77_001473</name>
</gene>
<comment type="caution">
    <text evidence="2">The sequence shown here is derived from an EMBL/GenBank/DDBJ whole genome shotgun (WGS) entry which is preliminary data.</text>
</comment>
<accession>A0ABS2QFW4</accession>
<name>A0ABS2QFW4_9BACI</name>
<sequence>MGKKSVRLIKREERRKRRKNGESEWGFYIFDVVLELFEYIILGIVHLVRIVVKLIN</sequence>
<dbReference type="Proteomes" id="UP000823486">
    <property type="component" value="Unassembled WGS sequence"/>
</dbReference>
<keyword evidence="1" id="KW-1133">Transmembrane helix</keyword>
<keyword evidence="3" id="KW-1185">Reference proteome</keyword>
<evidence type="ECO:0000313" key="2">
    <source>
        <dbReference type="EMBL" id="MBM7692046.1"/>
    </source>
</evidence>
<feature type="transmembrane region" description="Helical" evidence="1">
    <location>
        <begin position="25"/>
        <end position="48"/>
    </location>
</feature>
<protein>
    <submittedName>
        <fullName evidence="2">Uncharacterized protein</fullName>
    </submittedName>
</protein>